<dbReference type="EnsemblBacteria" id="AAS95341">
    <property type="protein sequence ID" value="AAS95341"/>
    <property type="gene ID" value="DVU_0861"/>
</dbReference>
<reference evidence="1 2" key="1">
    <citation type="journal article" date="2004" name="Nat. Biotechnol.">
        <title>The genome sequence of the anaerobic, sulfate-reducing bacterium Desulfovibrio vulgaris Hildenborough.</title>
        <authorList>
            <person name="Heidelberg J.F."/>
            <person name="Seshadri R."/>
            <person name="Haveman S.A."/>
            <person name="Hemme C.L."/>
            <person name="Paulsen I.T."/>
            <person name="Kolonay J.F."/>
            <person name="Eisen J.A."/>
            <person name="Ward N."/>
            <person name="Methe B."/>
            <person name="Brinkac L.M."/>
            <person name="Daugherty S.C."/>
            <person name="Deboy R.T."/>
            <person name="Dodson R.J."/>
            <person name="Durkin A.S."/>
            <person name="Madupu R."/>
            <person name="Nelson W.C."/>
            <person name="Sullivan S.A."/>
            <person name="Fouts D."/>
            <person name="Haft D.H."/>
            <person name="Selengut J."/>
            <person name="Peterson J.D."/>
            <person name="Davidsen T.M."/>
            <person name="Zafar N."/>
            <person name="Zhou L."/>
            <person name="Radune D."/>
            <person name="Dimitrov G."/>
            <person name="Hance M."/>
            <person name="Tran K."/>
            <person name="Khouri H."/>
            <person name="Gill J."/>
            <person name="Utterback T.R."/>
            <person name="Feldblyum T.V."/>
            <person name="Wall J.D."/>
            <person name="Voordouw G."/>
            <person name="Fraser C.M."/>
        </authorList>
    </citation>
    <scope>NUCLEOTIDE SEQUENCE [LARGE SCALE GENOMIC DNA]</scope>
    <source>
        <strain evidence="2">ATCC 29579 / DSM 644 / NCIMB 8303 / VKM B-1760 / Hildenborough</strain>
    </source>
</reference>
<dbReference type="Gene3D" id="3.40.50.2000">
    <property type="entry name" value="Glycogen Phosphorylase B"/>
    <property type="match status" value="2"/>
</dbReference>
<dbReference type="GO" id="GO:0016758">
    <property type="term" value="F:hexosyltransferase activity"/>
    <property type="evidence" value="ECO:0007669"/>
    <property type="project" value="TreeGrafter"/>
</dbReference>
<dbReference type="InterPro" id="IPR050194">
    <property type="entry name" value="Glycosyltransferase_grp1"/>
</dbReference>
<dbReference type="PANTHER" id="PTHR45947:SF3">
    <property type="entry name" value="SULFOQUINOVOSYL TRANSFERASE SQD2"/>
    <property type="match status" value="1"/>
</dbReference>
<evidence type="ECO:0000313" key="2">
    <source>
        <dbReference type="Proteomes" id="UP000002194"/>
    </source>
</evidence>
<keyword evidence="1" id="KW-0808">Transferase</keyword>
<dbReference type="STRING" id="882.DVU_0861"/>
<dbReference type="EMBL" id="AE017285">
    <property type="protein sequence ID" value="AAS95341.1"/>
    <property type="molecule type" value="Genomic_DNA"/>
</dbReference>
<dbReference type="CDD" id="cd03801">
    <property type="entry name" value="GT4_PimA-like"/>
    <property type="match status" value="1"/>
</dbReference>
<sequence>MKGQTSPRLVLHIAPSMGCGGTEKVLQSLACHMDATRYTCAVWSPQDGPRSAMLREAGVVVHIGGDPGMWARRLKADIVHIHRGGWPTPALLRALRAACRTTQAGLTLPRFIETNVFGRHDPSAAARCIDRTLFVSHFCARRYAAVHGIPATPPRYDVLYNPVDTRVFIKGTPPPAARDYSRPVIGRLSRPDPGKWSRLALDFLPLLRGELHDFRYLVVGGIPEAESFVSDHGLGEHVRFMPPLLDDKELAAFYGRLSVFAHANDTGESFGLAIAEAMSAALPVVTHPCPELRDNAQLELVQHGVTGIVAGNAEEYAAAILWLLRNPVVARRMGEAGRQKAVELFDIRRITQRAADIYDDVLAHAGRNIPEG</sequence>
<dbReference type="SMR" id="Q72DR8"/>
<dbReference type="AlphaFoldDB" id="Q72DR8"/>
<evidence type="ECO:0000313" key="1">
    <source>
        <dbReference type="EMBL" id="AAS95341.1"/>
    </source>
</evidence>
<dbReference type="PhylomeDB" id="Q72DR8"/>
<dbReference type="SUPFAM" id="SSF53756">
    <property type="entry name" value="UDP-Glycosyltransferase/glycogen phosphorylase"/>
    <property type="match status" value="1"/>
</dbReference>
<dbReference type="PATRIC" id="fig|882.5.peg.806"/>
<dbReference type="CAZy" id="GT4">
    <property type="family name" value="Glycosyltransferase Family 4"/>
</dbReference>
<dbReference type="HOGENOM" id="CLU_775500_0_0_7"/>
<dbReference type="PANTHER" id="PTHR45947">
    <property type="entry name" value="SULFOQUINOVOSYL TRANSFERASE SQD2"/>
    <property type="match status" value="1"/>
</dbReference>
<gene>
    <name evidence="1" type="ordered locus">DVU_0861</name>
</gene>
<dbReference type="Proteomes" id="UP000002194">
    <property type="component" value="Chromosome"/>
</dbReference>
<dbReference type="KEGG" id="dvu:DVU_0861"/>
<dbReference type="PaxDb" id="882-DVU_0861"/>
<dbReference type="RefSeq" id="WP_010938160.1">
    <property type="nucleotide sequence ID" value="NC_002937.3"/>
</dbReference>
<proteinExistence type="predicted"/>
<dbReference type="OrthoDB" id="9767517at2"/>
<dbReference type="eggNOG" id="COG0438">
    <property type="taxonomic scope" value="Bacteria"/>
</dbReference>
<protein>
    <submittedName>
        <fullName evidence="1">Glycosyl transferase, group 1 family protein</fullName>
    </submittedName>
</protein>
<name>Q72DR8_NITV2</name>
<organism evidence="1 2">
    <name type="scientific">Nitratidesulfovibrio vulgaris (strain ATCC 29579 / DSM 644 / CCUG 34227 / NCIMB 8303 / VKM B-1760 / Hildenborough)</name>
    <name type="common">Desulfovibrio vulgaris</name>
    <dbReference type="NCBI Taxonomy" id="882"/>
    <lineage>
        <taxon>Bacteria</taxon>
        <taxon>Pseudomonadati</taxon>
        <taxon>Thermodesulfobacteriota</taxon>
        <taxon>Desulfovibrionia</taxon>
        <taxon>Desulfovibrionales</taxon>
        <taxon>Desulfovibrionaceae</taxon>
        <taxon>Nitratidesulfovibrio</taxon>
    </lineage>
</organism>
<dbReference type="Pfam" id="PF13692">
    <property type="entry name" value="Glyco_trans_1_4"/>
    <property type="match status" value="1"/>
</dbReference>
<keyword evidence="2" id="KW-1185">Reference proteome</keyword>
<accession>Q72DR8</accession>